<proteinExistence type="predicted"/>
<organism evidence="8 9">
    <name type="scientific">Umbelopsis vinacea</name>
    <dbReference type="NCBI Taxonomy" id="44442"/>
    <lineage>
        <taxon>Eukaryota</taxon>
        <taxon>Fungi</taxon>
        <taxon>Fungi incertae sedis</taxon>
        <taxon>Mucoromycota</taxon>
        <taxon>Mucoromycotina</taxon>
        <taxon>Umbelopsidomycetes</taxon>
        <taxon>Umbelopsidales</taxon>
        <taxon>Umbelopsidaceae</taxon>
        <taxon>Umbelopsis</taxon>
    </lineage>
</organism>
<sequence>LHWFSLVFTWLRVALFCMVGCCDLGTKDCVFCDVTRNNGFNIVYEDNEVIAFHDRSPASKLHLLIIPRQHVGTVKDLKPEHQSLLSKMVDVGKHLSMEHNQVRMGFHVPPFNSVNHLHLHVLSLPFKNLWRKLKYQPTMPWFAPVNDVMTHLGE</sequence>
<dbReference type="InterPro" id="IPR011146">
    <property type="entry name" value="HIT-like"/>
</dbReference>
<dbReference type="PANTHER" id="PTHR12486:SF5">
    <property type="entry name" value="ADENOSINE 5'-MONOPHOSPHORAMIDASE HINT3"/>
    <property type="match status" value="1"/>
</dbReference>
<name>A0A8H7UQJ0_9FUNG</name>
<dbReference type="GO" id="GO:0000166">
    <property type="term" value="F:nucleotide binding"/>
    <property type="evidence" value="ECO:0007669"/>
    <property type="project" value="UniProtKB-KW"/>
</dbReference>
<feature type="chain" id="PRO_5034656192" description="HIT domain-containing protein" evidence="6">
    <location>
        <begin position="17"/>
        <end position="154"/>
    </location>
</feature>
<dbReference type="EMBL" id="JAEPRA010000002">
    <property type="protein sequence ID" value="KAG2188348.1"/>
    <property type="molecule type" value="Genomic_DNA"/>
</dbReference>
<dbReference type="OrthoDB" id="1915375at2759"/>
<evidence type="ECO:0000259" key="7">
    <source>
        <dbReference type="PROSITE" id="PS51084"/>
    </source>
</evidence>
<keyword evidence="1" id="KW-0547">Nucleotide-binding</keyword>
<comment type="caution">
    <text evidence="8">The sequence shown here is derived from an EMBL/GenBank/DDBJ whole genome shotgun (WGS) entry which is preliminary data.</text>
</comment>
<dbReference type="PANTHER" id="PTHR12486">
    <property type="entry name" value="APRATAXIN-RELATED"/>
    <property type="match status" value="1"/>
</dbReference>
<evidence type="ECO:0000313" key="8">
    <source>
        <dbReference type="EMBL" id="KAG2188348.1"/>
    </source>
</evidence>
<feature type="short sequence motif" description="Histidine triad motif" evidence="4 5">
    <location>
        <begin position="116"/>
        <end position="120"/>
    </location>
</feature>
<evidence type="ECO:0000256" key="5">
    <source>
        <dbReference type="PROSITE-ProRule" id="PRU00464"/>
    </source>
</evidence>
<evidence type="ECO:0000256" key="2">
    <source>
        <dbReference type="ARBA" id="ARBA00022801"/>
    </source>
</evidence>
<dbReference type="AlphaFoldDB" id="A0A8H7UQJ0"/>
<feature type="domain" description="HIT" evidence="7">
    <location>
        <begin position="30"/>
        <end position="131"/>
    </location>
</feature>
<dbReference type="PROSITE" id="PS51084">
    <property type="entry name" value="HIT_2"/>
    <property type="match status" value="1"/>
</dbReference>
<feature type="active site" description="Tele-AMP-histidine intermediate" evidence="3">
    <location>
        <position position="118"/>
    </location>
</feature>
<gene>
    <name evidence="8" type="ORF">INT44_001101</name>
</gene>
<accession>A0A8H7UQJ0</accession>
<keyword evidence="6" id="KW-0732">Signal</keyword>
<feature type="non-terminal residue" evidence="8">
    <location>
        <position position="1"/>
    </location>
</feature>
<dbReference type="Pfam" id="PF11969">
    <property type="entry name" value="DcpS_C"/>
    <property type="match status" value="1"/>
</dbReference>
<feature type="signal peptide" evidence="6">
    <location>
        <begin position="1"/>
        <end position="16"/>
    </location>
</feature>
<dbReference type="Proteomes" id="UP000612746">
    <property type="component" value="Unassembled WGS sequence"/>
</dbReference>
<dbReference type="Gene3D" id="3.30.428.10">
    <property type="entry name" value="HIT-like"/>
    <property type="match status" value="1"/>
</dbReference>
<evidence type="ECO:0000256" key="6">
    <source>
        <dbReference type="SAM" id="SignalP"/>
    </source>
</evidence>
<dbReference type="InterPro" id="IPR036265">
    <property type="entry name" value="HIT-like_sf"/>
</dbReference>
<dbReference type="PRINTS" id="PR00332">
    <property type="entry name" value="HISTRIAD"/>
</dbReference>
<evidence type="ECO:0000313" key="9">
    <source>
        <dbReference type="Proteomes" id="UP000612746"/>
    </source>
</evidence>
<evidence type="ECO:0000256" key="4">
    <source>
        <dbReference type="PIRSR" id="PIRSR601310-3"/>
    </source>
</evidence>
<keyword evidence="2" id="KW-0378">Hydrolase</keyword>
<dbReference type="SUPFAM" id="SSF54197">
    <property type="entry name" value="HIT-like"/>
    <property type="match status" value="1"/>
</dbReference>
<reference evidence="8" key="1">
    <citation type="submission" date="2020-12" db="EMBL/GenBank/DDBJ databases">
        <title>Metabolic potential, ecology and presence of endohyphal bacteria is reflected in genomic diversity of Mucoromycotina.</title>
        <authorList>
            <person name="Muszewska A."/>
            <person name="Okrasinska A."/>
            <person name="Steczkiewicz K."/>
            <person name="Drgas O."/>
            <person name="Orlowska M."/>
            <person name="Perlinska-Lenart U."/>
            <person name="Aleksandrzak-Piekarczyk T."/>
            <person name="Szatraj K."/>
            <person name="Zielenkiewicz U."/>
            <person name="Pilsyk S."/>
            <person name="Malc E."/>
            <person name="Mieczkowski P."/>
            <person name="Kruszewska J.S."/>
            <person name="Biernat P."/>
            <person name="Pawlowska J."/>
        </authorList>
    </citation>
    <scope>NUCLEOTIDE SEQUENCE</scope>
    <source>
        <strain evidence="8">WA0000051536</strain>
    </source>
</reference>
<evidence type="ECO:0000256" key="1">
    <source>
        <dbReference type="ARBA" id="ARBA00022741"/>
    </source>
</evidence>
<evidence type="ECO:0000256" key="3">
    <source>
        <dbReference type="PIRSR" id="PIRSR601310-1"/>
    </source>
</evidence>
<dbReference type="InterPro" id="IPR001310">
    <property type="entry name" value="Histidine_triad_HIT"/>
</dbReference>
<dbReference type="GO" id="GO:0016787">
    <property type="term" value="F:hydrolase activity"/>
    <property type="evidence" value="ECO:0007669"/>
    <property type="project" value="UniProtKB-KW"/>
</dbReference>
<protein>
    <recommendedName>
        <fullName evidence="7">HIT domain-containing protein</fullName>
    </recommendedName>
</protein>
<keyword evidence="9" id="KW-1185">Reference proteome</keyword>